<evidence type="ECO:0000313" key="6">
    <source>
        <dbReference type="Proteomes" id="UP000657385"/>
    </source>
</evidence>
<dbReference type="AlphaFoldDB" id="A0A931FFL3"/>
<dbReference type="EMBL" id="JADPRT010000015">
    <property type="protein sequence ID" value="MBF9072166.1"/>
    <property type="molecule type" value="Genomic_DNA"/>
</dbReference>
<keyword evidence="2" id="KW-0012">Acyltransferase</keyword>
<dbReference type="InterPro" id="IPR016181">
    <property type="entry name" value="Acyl_CoA_acyltransferase"/>
</dbReference>
<name>A0A931FFL3_9ACTN</name>
<sequence length="178" mass="19517">MALRFTLDPEVTPELVEGLIDVWTAATNAGGAIGFVAPVTREEVRPTAEKGLAGLGHGPGDGRDRLLVAHDEETGRMAGALFLVDMRFSLMDHWRTVKRVMLHPDFQGRGDGVALLAEAERHARAWGLAGLQLDLRGGLGLERFYERCGYKEVGRLPGALRVAPGDDRDSVFMWLDLR</sequence>
<dbReference type="Gene3D" id="3.40.630.30">
    <property type="match status" value="1"/>
</dbReference>
<dbReference type="RefSeq" id="WP_196197339.1">
    <property type="nucleotide sequence ID" value="NZ_JADPRT010000015.1"/>
</dbReference>
<dbReference type="PROSITE" id="PS51186">
    <property type="entry name" value="GNAT"/>
    <property type="match status" value="1"/>
</dbReference>
<dbReference type="CDD" id="cd04301">
    <property type="entry name" value="NAT_SF"/>
    <property type="match status" value="1"/>
</dbReference>
<dbReference type="PANTHER" id="PTHR43877">
    <property type="entry name" value="AMINOALKYLPHOSPHONATE N-ACETYLTRANSFERASE-RELATED-RELATED"/>
    <property type="match status" value="1"/>
</dbReference>
<organism evidence="5 6">
    <name type="scientific">Streptacidiphilus fuscans</name>
    <dbReference type="NCBI Taxonomy" id="2789292"/>
    <lineage>
        <taxon>Bacteria</taxon>
        <taxon>Bacillati</taxon>
        <taxon>Actinomycetota</taxon>
        <taxon>Actinomycetes</taxon>
        <taxon>Kitasatosporales</taxon>
        <taxon>Streptomycetaceae</taxon>
        <taxon>Streptacidiphilus</taxon>
    </lineage>
</organism>
<evidence type="ECO:0000313" key="5">
    <source>
        <dbReference type="EMBL" id="MBF9072977.1"/>
    </source>
</evidence>
<keyword evidence="6" id="KW-1185">Reference proteome</keyword>
<evidence type="ECO:0000256" key="1">
    <source>
        <dbReference type="ARBA" id="ARBA00022679"/>
    </source>
</evidence>
<evidence type="ECO:0000313" key="4">
    <source>
        <dbReference type="EMBL" id="MBF9072166.1"/>
    </source>
</evidence>
<dbReference type="GO" id="GO:0016747">
    <property type="term" value="F:acyltransferase activity, transferring groups other than amino-acyl groups"/>
    <property type="evidence" value="ECO:0007669"/>
    <property type="project" value="InterPro"/>
</dbReference>
<dbReference type="InterPro" id="IPR050832">
    <property type="entry name" value="Bact_Acetyltransf"/>
</dbReference>
<reference evidence="5" key="1">
    <citation type="submission" date="2020-11" db="EMBL/GenBank/DDBJ databases">
        <title>Isolation and identification of active actinomycetes.</title>
        <authorList>
            <person name="Yu B."/>
        </authorList>
    </citation>
    <scope>NUCLEOTIDE SEQUENCE</scope>
    <source>
        <strain evidence="5">NEAU-YB345</strain>
    </source>
</reference>
<evidence type="ECO:0000259" key="3">
    <source>
        <dbReference type="PROSITE" id="PS51186"/>
    </source>
</evidence>
<accession>A0A931FFL3</accession>
<evidence type="ECO:0000256" key="2">
    <source>
        <dbReference type="ARBA" id="ARBA00023315"/>
    </source>
</evidence>
<protein>
    <submittedName>
        <fullName evidence="5">GNAT family N-acetyltransferase</fullName>
    </submittedName>
</protein>
<dbReference type="InterPro" id="IPR000182">
    <property type="entry name" value="GNAT_dom"/>
</dbReference>
<proteinExistence type="predicted"/>
<gene>
    <name evidence="4" type="ORF">I2501_29485</name>
    <name evidence="5" type="ORF">I2501_33675</name>
</gene>
<feature type="domain" description="N-acetyltransferase" evidence="3">
    <location>
        <begin position="20"/>
        <end position="178"/>
    </location>
</feature>
<dbReference type="Proteomes" id="UP000657385">
    <property type="component" value="Unassembled WGS sequence"/>
</dbReference>
<comment type="caution">
    <text evidence="5">The sequence shown here is derived from an EMBL/GenBank/DDBJ whole genome shotgun (WGS) entry which is preliminary data.</text>
</comment>
<dbReference type="PANTHER" id="PTHR43877:SF2">
    <property type="entry name" value="AMINOALKYLPHOSPHONATE N-ACETYLTRANSFERASE-RELATED"/>
    <property type="match status" value="1"/>
</dbReference>
<dbReference type="SUPFAM" id="SSF55729">
    <property type="entry name" value="Acyl-CoA N-acyltransferases (Nat)"/>
    <property type="match status" value="1"/>
</dbReference>
<keyword evidence="1" id="KW-0808">Transferase</keyword>
<dbReference type="Pfam" id="PF13508">
    <property type="entry name" value="Acetyltransf_7"/>
    <property type="match status" value="1"/>
</dbReference>
<dbReference type="EMBL" id="JADPRT010000019">
    <property type="protein sequence ID" value="MBF9072977.1"/>
    <property type="molecule type" value="Genomic_DNA"/>
</dbReference>